<keyword evidence="3" id="KW-0812">Transmembrane</keyword>
<feature type="region of interest" description="Disordered" evidence="2">
    <location>
        <begin position="265"/>
        <end position="326"/>
    </location>
</feature>
<keyword evidence="1" id="KW-0175">Coiled coil</keyword>
<evidence type="ECO:0000256" key="3">
    <source>
        <dbReference type="SAM" id="Phobius"/>
    </source>
</evidence>
<proteinExistence type="predicted"/>
<protein>
    <submittedName>
        <fullName evidence="4">Uncharacterized protein</fullName>
    </submittedName>
</protein>
<evidence type="ECO:0000313" key="4">
    <source>
        <dbReference type="EMBL" id="RHN06655.1"/>
    </source>
</evidence>
<name>A0A415TSF0_9FIRM</name>
<organism evidence="4 5">
    <name type="scientific">Roseburia intestinalis</name>
    <dbReference type="NCBI Taxonomy" id="166486"/>
    <lineage>
        <taxon>Bacteria</taxon>
        <taxon>Bacillati</taxon>
        <taxon>Bacillota</taxon>
        <taxon>Clostridia</taxon>
        <taxon>Lachnospirales</taxon>
        <taxon>Lachnospiraceae</taxon>
        <taxon>Roseburia</taxon>
    </lineage>
</organism>
<evidence type="ECO:0000256" key="1">
    <source>
        <dbReference type="SAM" id="Coils"/>
    </source>
</evidence>
<comment type="caution">
    <text evidence="4">The sequence shown here is derived from an EMBL/GenBank/DDBJ whole genome shotgun (WGS) entry which is preliminary data.</text>
</comment>
<evidence type="ECO:0000313" key="5">
    <source>
        <dbReference type="Proteomes" id="UP000283586"/>
    </source>
</evidence>
<feature type="region of interest" description="Disordered" evidence="2">
    <location>
        <begin position="459"/>
        <end position="492"/>
    </location>
</feature>
<feature type="compositionally biased region" description="Acidic residues" evidence="2">
    <location>
        <begin position="277"/>
        <end position="318"/>
    </location>
</feature>
<dbReference type="AlphaFoldDB" id="A0A415TSF0"/>
<feature type="transmembrane region" description="Helical" evidence="3">
    <location>
        <begin position="54"/>
        <end position="75"/>
    </location>
</feature>
<accession>A0A415TSF0</accession>
<reference evidence="4 5" key="1">
    <citation type="submission" date="2018-08" db="EMBL/GenBank/DDBJ databases">
        <title>A genome reference for cultivated species of the human gut microbiota.</title>
        <authorList>
            <person name="Zou Y."/>
            <person name="Xue W."/>
            <person name="Luo G."/>
        </authorList>
    </citation>
    <scope>NUCLEOTIDE SEQUENCE [LARGE SCALE GENOMIC DNA]</scope>
    <source>
        <strain evidence="4 5">AF31-21AC</strain>
    </source>
</reference>
<sequence length="506" mass="55601">MIVQKAGGSVMAKDDSLKKPKKIDVNRIMIFISSILIPFLWIDLYLVLKNASKMMVVGIIAALILVWTGLLVTYIHRMKNEEKAHSDEQVEELLRTGKANYLMQKKLAEKIDNIGEKDAVPADEIITAQKAIAKLMLARNKENTDALMHSNEQVIEKTLEVEEKLSENSQQIMDMQRNLMDEKLQELTQSQKLVLDNLNDVKESLQSDMQDVLSNMIHDTLEKELASAIEQIHTYVKEAVSQAVGSVKENPAAEVPVMAAVSPAMDEELPDPGMPAESEELPDSGMPTEDEELPDSGMPTEDEELPDLGVPTEDEELPDLGMPAMDEDLSNMELPTLGEELSETELPDLTDGGDLDEEPSIGEMPLMEEEEPEAADTSLIDEEPSIGEMPVFDDLNDAASAVEEVQAEPVEEVEAEEVPITEEATVEPDTDAVTLTEEIPVSADESVIEEVKIPEETTVTEEIPVSADESVIEEVPAQEASSSMADMSNPNKIMTPDEIAALIANL</sequence>
<feature type="transmembrane region" description="Helical" evidence="3">
    <location>
        <begin position="28"/>
        <end position="48"/>
    </location>
</feature>
<keyword evidence="3" id="KW-0472">Membrane</keyword>
<keyword evidence="3" id="KW-1133">Transmembrane helix</keyword>
<dbReference type="Proteomes" id="UP000283586">
    <property type="component" value="Unassembled WGS sequence"/>
</dbReference>
<feature type="compositionally biased region" description="Polar residues" evidence="2">
    <location>
        <begin position="479"/>
        <end position="492"/>
    </location>
</feature>
<gene>
    <name evidence="4" type="ORF">DWZ31_12655</name>
</gene>
<dbReference type="EMBL" id="QRQN01000015">
    <property type="protein sequence ID" value="RHN06655.1"/>
    <property type="molecule type" value="Genomic_DNA"/>
</dbReference>
<feature type="coiled-coil region" evidence="1">
    <location>
        <begin position="195"/>
        <end position="238"/>
    </location>
</feature>
<evidence type="ECO:0000256" key="2">
    <source>
        <dbReference type="SAM" id="MobiDB-lite"/>
    </source>
</evidence>